<dbReference type="GO" id="GO:0005730">
    <property type="term" value="C:nucleolus"/>
    <property type="evidence" value="ECO:0007669"/>
    <property type="project" value="TreeGrafter"/>
</dbReference>
<evidence type="ECO:0000256" key="6">
    <source>
        <dbReference type="RuleBase" id="RU368003"/>
    </source>
</evidence>
<dbReference type="STRING" id="86259.A0A4Z1P8Q1"/>
<comment type="function">
    <text evidence="6">Required for exosome-dependent processing of pre-rRNA and small nucleolar RNA (snRNA) precursors. Involved in processing of 35S pre-rRNA at the A0, A1 and A2 sites.</text>
</comment>
<dbReference type="GO" id="GO:0000460">
    <property type="term" value="P:maturation of 5.8S rRNA"/>
    <property type="evidence" value="ECO:0007669"/>
    <property type="project" value="TreeGrafter"/>
</dbReference>
<evidence type="ECO:0000256" key="3">
    <source>
        <dbReference type="ARBA" id="ARBA00022552"/>
    </source>
</evidence>
<evidence type="ECO:0000256" key="7">
    <source>
        <dbReference type="SAM" id="MobiDB-lite"/>
    </source>
</evidence>
<dbReference type="PANTHER" id="PTHR15341">
    <property type="entry name" value="SUN-COR STEROID HORMONE RECEPTOR CO-REPRESSOR"/>
    <property type="match status" value="1"/>
</dbReference>
<comment type="caution">
    <text evidence="8">The sequence shown here is derived from an EMBL/GenBank/DDBJ whole genome shotgun (WGS) entry which is preliminary data.</text>
</comment>
<dbReference type="Pfam" id="PF09962">
    <property type="entry name" value="DUF2196"/>
    <property type="match status" value="1"/>
</dbReference>
<organism evidence="8 9">
    <name type="scientific">Venturia nashicola</name>
    <dbReference type="NCBI Taxonomy" id="86259"/>
    <lineage>
        <taxon>Eukaryota</taxon>
        <taxon>Fungi</taxon>
        <taxon>Dikarya</taxon>
        <taxon>Ascomycota</taxon>
        <taxon>Pezizomycotina</taxon>
        <taxon>Dothideomycetes</taxon>
        <taxon>Pleosporomycetidae</taxon>
        <taxon>Venturiales</taxon>
        <taxon>Venturiaceae</taxon>
        <taxon>Venturia</taxon>
    </lineage>
</organism>
<keyword evidence="5 6" id="KW-0539">Nucleus</keyword>
<dbReference type="GO" id="GO:0003723">
    <property type="term" value="F:RNA binding"/>
    <property type="evidence" value="ECO:0007669"/>
    <property type="project" value="UniProtKB-UniRule"/>
</dbReference>
<evidence type="ECO:0000256" key="2">
    <source>
        <dbReference type="ARBA" id="ARBA00009154"/>
    </source>
</evidence>
<dbReference type="PANTHER" id="PTHR15341:SF3">
    <property type="entry name" value="NUCLEAR NUCLEIC ACID-BINDING PROTEIN C1D"/>
    <property type="match status" value="1"/>
</dbReference>
<comment type="similarity">
    <text evidence="2 6">Belongs to the C1D family.</text>
</comment>
<comment type="subcellular location">
    <subcellularLocation>
        <location evidence="1 6">Nucleus</location>
    </subcellularLocation>
</comment>
<evidence type="ECO:0000256" key="5">
    <source>
        <dbReference type="ARBA" id="ARBA00023242"/>
    </source>
</evidence>
<dbReference type="AlphaFoldDB" id="A0A4Z1P8Q1"/>
<proteinExistence type="inferred from homology"/>
<evidence type="ECO:0000313" key="8">
    <source>
        <dbReference type="EMBL" id="TID17030.1"/>
    </source>
</evidence>
<dbReference type="EMBL" id="SNSC02000017">
    <property type="protein sequence ID" value="TID17030.1"/>
    <property type="molecule type" value="Genomic_DNA"/>
</dbReference>
<feature type="compositionally biased region" description="Acidic residues" evidence="7">
    <location>
        <begin position="246"/>
        <end position="257"/>
    </location>
</feature>
<dbReference type="InterPro" id="IPR011082">
    <property type="entry name" value="Exosome-assoc_fac/DNA_repair"/>
</dbReference>
<keyword evidence="3 6" id="KW-0698">rRNA processing</keyword>
<keyword evidence="4 6" id="KW-0694">RNA-binding</keyword>
<evidence type="ECO:0000313" key="9">
    <source>
        <dbReference type="Proteomes" id="UP000298493"/>
    </source>
</evidence>
<dbReference type="InterPro" id="IPR007146">
    <property type="entry name" value="Sas10/Utp3/C1D"/>
</dbReference>
<keyword evidence="9" id="KW-1185">Reference proteome</keyword>
<dbReference type="Proteomes" id="UP000298493">
    <property type="component" value="Unassembled WGS sequence"/>
</dbReference>
<dbReference type="GO" id="GO:0003677">
    <property type="term" value="F:DNA binding"/>
    <property type="evidence" value="ECO:0007669"/>
    <property type="project" value="TreeGrafter"/>
</dbReference>
<feature type="region of interest" description="Disordered" evidence="7">
    <location>
        <begin position="234"/>
        <end position="291"/>
    </location>
</feature>
<reference evidence="8 9" key="1">
    <citation type="submission" date="2019-04" db="EMBL/GenBank/DDBJ databases">
        <title>High contiguity whole genome sequence and gene annotation resource for two Venturia nashicola isolates.</title>
        <authorList>
            <person name="Prokchorchik M."/>
            <person name="Won K."/>
            <person name="Lee Y."/>
            <person name="Choi E.D."/>
            <person name="Segonzac C."/>
            <person name="Sohn K.H."/>
        </authorList>
    </citation>
    <scope>NUCLEOTIDE SEQUENCE [LARGE SCALE GENOMIC DNA]</scope>
    <source>
        <strain evidence="8 9">PRI2</strain>
    </source>
</reference>
<sequence length="291" mass="32121">MEDDNNVADLLEELGDNIDDLETVLEPLLTAKSLSSLNKNLAPLERAKLLIWLTYAVETILFSQIRLGGAEDPKSHPIMTELKRIQQYMQKVALVENPDVGKRTNLTLNKEAAGRFIKAGLSGNDKYDKELAERKAREKENAHRKLQQLELNFAASNSSPARPSFEQVEVGDGVFIQAKKLPHGGQGVVAKVLSKKPHRDGVKVELDDGRIGRVVSFAGATAGKALGTTNEVTLGESRKKRKADKVEEEVEVEEDGIGDAMEVEQQVEKPTPNSKRKGRKAKKQKEHGIND</sequence>
<evidence type="ECO:0000256" key="1">
    <source>
        <dbReference type="ARBA" id="ARBA00004123"/>
    </source>
</evidence>
<evidence type="ECO:0000256" key="4">
    <source>
        <dbReference type="ARBA" id="ARBA00022884"/>
    </source>
</evidence>
<dbReference type="GO" id="GO:0000178">
    <property type="term" value="C:exosome (RNase complex)"/>
    <property type="evidence" value="ECO:0007669"/>
    <property type="project" value="TreeGrafter"/>
</dbReference>
<accession>A0A4Z1P8Q1</accession>
<dbReference type="Pfam" id="PF04000">
    <property type="entry name" value="Sas10_Utp3"/>
    <property type="match status" value="1"/>
</dbReference>
<protein>
    <recommendedName>
        <fullName evidence="6">Exosome complex protein</fullName>
    </recommendedName>
</protein>
<dbReference type="InterPro" id="IPR019240">
    <property type="entry name" value="DUF2196"/>
</dbReference>
<dbReference type="GO" id="GO:0010468">
    <property type="term" value="P:regulation of gene expression"/>
    <property type="evidence" value="ECO:0007669"/>
    <property type="project" value="TreeGrafter"/>
</dbReference>
<gene>
    <name evidence="8" type="ORF">E6O75_ATG09796</name>
</gene>
<feature type="compositionally biased region" description="Basic residues" evidence="7">
    <location>
        <begin position="274"/>
        <end position="285"/>
    </location>
</feature>
<name>A0A4Z1P8Q1_9PEZI</name>